<dbReference type="InterPro" id="IPR003961">
    <property type="entry name" value="FN3_dom"/>
</dbReference>
<dbReference type="CDD" id="cd00063">
    <property type="entry name" value="FN3"/>
    <property type="match status" value="2"/>
</dbReference>
<comment type="caution">
    <text evidence="2">The sequence shown here is derived from an EMBL/GenBank/DDBJ whole genome shotgun (WGS) entry which is preliminary data.</text>
</comment>
<dbReference type="SUPFAM" id="SSF49265">
    <property type="entry name" value="Fibronectin type III"/>
    <property type="match status" value="5"/>
</dbReference>
<dbReference type="InterPro" id="IPR039269">
    <property type="entry name" value="ANKFN1"/>
</dbReference>
<evidence type="ECO:0000259" key="1">
    <source>
        <dbReference type="PROSITE" id="PS50853"/>
    </source>
</evidence>
<evidence type="ECO:0000313" key="2">
    <source>
        <dbReference type="EMBL" id="GMH48103.1"/>
    </source>
</evidence>
<feature type="domain" description="Fibronectin type-III" evidence="1">
    <location>
        <begin position="2263"/>
        <end position="2380"/>
    </location>
</feature>
<name>A0A9W7DRI1_9STRA</name>
<accession>A0A9W7DRI1</accession>
<reference evidence="3" key="1">
    <citation type="journal article" date="2023" name="Commun. Biol.">
        <title>Genome analysis of Parmales, the sister group of diatoms, reveals the evolutionary specialization of diatoms from phago-mixotrophs to photoautotrophs.</title>
        <authorList>
            <person name="Ban H."/>
            <person name="Sato S."/>
            <person name="Yoshikawa S."/>
            <person name="Yamada K."/>
            <person name="Nakamura Y."/>
            <person name="Ichinomiya M."/>
            <person name="Sato N."/>
            <person name="Blanc-Mathieu R."/>
            <person name="Endo H."/>
            <person name="Kuwata A."/>
            <person name="Ogata H."/>
        </authorList>
    </citation>
    <scope>NUCLEOTIDE SEQUENCE [LARGE SCALE GENOMIC DNA]</scope>
</reference>
<dbReference type="Proteomes" id="UP001162640">
    <property type="component" value="Unassembled WGS sequence"/>
</dbReference>
<proteinExistence type="predicted"/>
<organism evidence="2 3">
    <name type="scientific">Triparma laevis f. inornata</name>
    <dbReference type="NCBI Taxonomy" id="1714386"/>
    <lineage>
        <taxon>Eukaryota</taxon>
        <taxon>Sar</taxon>
        <taxon>Stramenopiles</taxon>
        <taxon>Ochrophyta</taxon>
        <taxon>Bolidophyceae</taxon>
        <taxon>Parmales</taxon>
        <taxon>Triparmaceae</taxon>
        <taxon>Triparma</taxon>
    </lineage>
</organism>
<protein>
    <recommendedName>
        <fullName evidence="1">Fibronectin type-III domain-containing protein</fullName>
    </recommendedName>
</protein>
<dbReference type="PROSITE" id="PS50853">
    <property type="entry name" value="FN3"/>
    <property type="match status" value="1"/>
</dbReference>
<evidence type="ECO:0000313" key="3">
    <source>
        <dbReference type="Proteomes" id="UP001162640"/>
    </source>
</evidence>
<sequence>MVTVSASFYSKLSNGDKLTYSANGGTVIGGLPAGDYFAIVTCGASACGSNKIGFATTRARAFDDVNLETLTAGAVGTTHTLTMASVNALSGTGAAVIVVQTSVGVEANLYTVATGLTTGKEYFARIAAANSAGYGAYTTTDQNDGEGVVPFRHVARSQPAAPVVTATALSNSAIEVSFTEPSSEGSDIDLYKIEWTTDSDFSTLPRDIRTIRLNNTNATDVLGSFTLGYGGISTIALTAASTPAEVEAALEALETLGDVTVSAGDLRNDLYTGTGKWLDAAKNSEWDVTFVQDVGLLGDLTIDTTNLFSESTQGQINGYIKNGTTGLAYPSHYGFDYMHASKETCGSSIIGSASSVQKIVLRANDAVVTGGSFQLELDGESTDCILFSATAADLKTKLSALENVKNGVEVTSVDINAKDFGFAREYTVYFTGEYPSGEWPTLRKVEESFGKVYAANAGVGGCTAWVGGADHSLTVLPILETTACSGGVAETQAIVIDGTGILGGSFDLYFGGESIEGISVTSTALQLEAKIAGFTSITSVSVTKHAHSDQAYGTAWVVTFTANSGDIEMLQIKDLKVTGSDANANVYPMINVTTFADNADDISGDFRIYLNGETSDPISYKATQLKMVQALEKMNSVGKVAMIGSAADNVVFIGNTSMVVDDDFDSRKSVTFAGGSGETGYVMGDLTSSVALGDSISIGSCSDFATITNITYQSYPQVQAGDPFEYPWLVKNHVANFTDVAWELVDSGKLADQGVTTIHLSVPFERSCAPDGEEDGHGHPADGEGFFEAYIGKHVVSKTAVEGRVSIQSLFNVKTTYPGHADSTLRPVVYLQTGAVAGLGLSTSDKIAIDGSQYTINAINNAACGADCLTLSADYTGTAVTNADVAMPVYTETVTAYTTADLTSTLVAGSIQSIAVSAGGTGVTAAPTVTISAPTTGGVRATATANFVDYDYDFDGVNDIVLSTDIITVDATLYGHVSTGSAVVYTHGTSTTAITGLTSGNTYYVIKTSTANEIRLCGTVAKAYTNDHVDLSVVQADTDHNLAFQAVTNIHVTNAGSGYTSTPTVSFSAGTNVAASVKLITQHVWVGEDKLLVSSVTPTSVALTGVVSYDNVGARMFAKGHGVEYAVAMKAFTGDLDTLRVVPEGNWRGKNARIHVTRPNGKSPLTYVLGTPSEIQTVSLRQTSAPAAAVTGGVAFSSITTGGNNYVNPVTVTVSAPDDPSGTQATATATTDGNVINAVTITNAGTGYYKTTPIITIVPNPSDTTATGAVIAGALTNKNDFFTLTYNGAETVTMPFGASAGSVEIELEALHTVDQVTVERTGNGATAGWNYGYIYTIAFWGARPEGVVKTLTSDDSPAGSTATGGYSIHHNTVRQGVANAAYSSQYIALNENDAYAIRVTAKNAQGFGAASSVTTASTSDYGSLPTKPRSVVLGKYYTSDSLSLNYQPPLNDGGDSITKYKVEWDTSSGFDTSSIYYGSDEVAIVQEVQELSLYFRGGDTVVPRSGTFKLSWGGQTSADLAFDVGATDLEDAIAALTGVTSVAGRPIKVNKRTYGYGSKWKVTFKSGLLGNLGMMEVDDTEIVGDDAYMTVIEVTTGSADIYPGEYTYEVQTIYTSAQTAVSGSFTLSFEGMTTPSMWYDSSAAVVKDALDSLGTIHTVNVVRSQLDSALETYAWTVTFTHLKDENVQGAGDIGLLIPNKDSLAPSRTVAIDVFENVKGTNQMSYKISGVTAGESYYSRVSAYNSLGFGVVSSTSSATPRGQPNPPTSAAASIASGTSVNVAWTSVASNNGDGVDGFDIEWYSAENALEVQKLTTSSTDGIVEVQKVRTTADSDSLNGYFTLTFGGETTELLSVTEAADGEVSFESKLSKLASIGTISVTRDYSFSPLAGKTVATTTGSAIVTVTTCTSNDCSNDFSVNDIVKIGEEIFTISNANPGTNQMTLSSNFLGSPQSAGDIHTWAFGYEWTITYVSHVGDQPLIVATGADNWSGVNPTIQAYTVTNGEAPISGSFRLTYEGESTPPLIHDCTSQEVKVALESLTTVGVVGVSRFVNNNGHDYLITFTTELGPLSVINVDDSELTGPSAKAQVNTMTSGVVPTDYGSLTVASGSALSQTVTGLTQGTAYIFRVRSYNSEGYGDYVLAAPSPLSPKTAPSPVEDVGIFPMSDTAIKVVFSKPSDLGGAAITRYRVQWDMDSTFVNIATSGFQHDIVVIDPSQTQFCYNIPIPSASSTIARYVRVLAYNDYDWSSPAASTPTSVAAQLLAPGSVQNVGLSSTSATGMRVSFEPPSASVCEYGGDGGSPITSYLIEYDQNSDFNSPATSVTVDSSLTSYVIGGRDVFTGLESGGLESGSTYYVRVSAVNSVGAGPVTAATPTSVSLLDATAEAPAINSETATIVSSATSITFAWNTPTFDGGESIDYYLVEYGTDSTFGTSKFRTVDVVNEVQSIVVEADNVVIEEQAITATVAVTNERQTVRTAVTGVDEIQTITTTADEVFNEVQTVTTTAVDTNEVQTLTPYATDVNEVQVIRSHGSDVPEIQSVTVTAARVAEVQTIVFTFSNVNITTSEAADALTPSVTTDDCDVGSSCAWVESKISGTFGLSYDFDTCGELSGTSKINFCQDGYDAQGTGNTIACTPTSGAVGGTTTVGSGTNCNSGLIDITETNQAAADSLQGHLQGIKDDNTVTAFMVDAGGDGVTVTRTGNVATSGGCEWSSSDSKYKCDGVYTVTYSVTFVGDTVRGNVPEIKVASSTVAMAAQPSDPGFNSRTSGTASLDDFCSQSSTNCVLPTTTYTATANEVAVGNQPDGTIKLNYECESKTSGLTDVTTAGSANVVIKTVSDSTIDSTADGSAPGFDSTAETISITNTLYSAIDTGDRLYYSVNGGLTPIAGLTDATYYFAIKSATTDKVQLALTEKLAIAGTAIDLTGVGNGAAHILEIAPPVVGDWVRIGGSSGGCVTYGTCDEYAQVQSISSDSVASPGPYTYTAVMTGNVAKAAGTYTDVEFGHYFSDLTEGGNGVSSFCSTQRIMQTDDITVTYNDDSTANTGFKNKVEALDAIAASGVTVTRTSFDVTDSALVGFTYSITFTKAPGSVNEVACVTSSLTKTNSGAGASTCTVATVQEASLMDGEYQLSLSYPHELEAPVSNFTSGALRWNLEAANLVAALETITATHPVSSATEKVWGELAVTRTAYTPSTHSRWSGGYTWTVTFLTRGGNIPAMTKGPWSLADGTDDGYRMNDLAQPTVSAQPYLLIGDEDSSARMPDLYQGAPDHQDPSQWFVDPLSSVAKDGNQVGGSFGLTWAGTTYVTGSSSTDSAFLVQDAASYEAASAQTFLAAFGSSLCGTPTVLDAFDASDTTNVVDTTNDEITLSTNAYGKISTGDPVLYGGSAGVITGLTDATIYYVIKGTSPDVGLALTYEDAVAETAVSLTGAGTGSHTLSYYDRVSITRSTAPVNQAMGYTYTITYDHYDVGGDVAPLTNTLTNLKPSASAGLTFAEQTPGTSMQGTFQLSQCRGGPQRALQYFAFRG</sequence>
<dbReference type="SMART" id="SM00060">
    <property type="entry name" value="FN3"/>
    <property type="match status" value="5"/>
</dbReference>
<dbReference type="Pfam" id="PF00041">
    <property type="entry name" value="fn3"/>
    <property type="match status" value="1"/>
</dbReference>
<dbReference type="InterPro" id="IPR013783">
    <property type="entry name" value="Ig-like_fold"/>
</dbReference>
<gene>
    <name evidence="2" type="ORF">TL16_g00217</name>
</gene>
<dbReference type="InterPro" id="IPR036116">
    <property type="entry name" value="FN3_sf"/>
</dbReference>
<dbReference type="Gene3D" id="2.60.40.10">
    <property type="entry name" value="Immunoglobulins"/>
    <property type="match status" value="5"/>
</dbReference>
<dbReference type="PANTHER" id="PTHR21437">
    <property type="entry name" value="WIDE AWAKE"/>
    <property type="match status" value="1"/>
</dbReference>
<dbReference type="PANTHER" id="PTHR21437:SF1">
    <property type="entry name" value="WIDE AWAKE"/>
    <property type="match status" value="1"/>
</dbReference>
<dbReference type="EMBL" id="BLQM01000003">
    <property type="protein sequence ID" value="GMH48103.1"/>
    <property type="molecule type" value="Genomic_DNA"/>
</dbReference>